<evidence type="ECO:0000259" key="3">
    <source>
        <dbReference type="Pfam" id="PF26514"/>
    </source>
</evidence>
<dbReference type="InterPro" id="IPR058486">
    <property type="entry name" value="DUF8173"/>
</dbReference>
<dbReference type="InterPro" id="IPR007607">
    <property type="entry name" value="BacA/B"/>
</dbReference>
<keyword evidence="2" id="KW-1133">Transmembrane helix</keyword>
<dbReference type="RefSeq" id="WP_159527040.1">
    <property type="nucleotide sequence ID" value="NZ_WUUU01000128.1"/>
</dbReference>
<protein>
    <recommendedName>
        <fullName evidence="3">DUF8173 domain-containing protein</fullName>
    </recommendedName>
</protein>
<proteinExistence type="predicted"/>
<feature type="transmembrane region" description="Helical" evidence="2">
    <location>
        <begin position="238"/>
        <end position="261"/>
    </location>
</feature>
<keyword evidence="2" id="KW-0812">Transmembrane</keyword>
<feature type="region of interest" description="Disordered" evidence="1">
    <location>
        <begin position="346"/>
        <end position="382"/>
    </location>
</feature>
<accession>A0A6B0SPX9</accession>
<dbReference type="OrthoDB" id="293642at2157"/>
<dbReference type="AlphaFoldDB" id="A0A6B0SPX9"/>
<dbReference type="Pfam" id="PF04519">
    <property type="entry name" value="Bactofilin"/>
    <property type="match status" value="1"/>
</dbReference>
<comment type="caution">
    <text evidence="4">The sequence shown here is derived from an EMBL/GenBank/DDBJ whole genome shotgun (WGS) entry which is preliminary data.</text>
</comment>
<reference evidence="4 5" key="1">
    <citation type="submission" date="2019-12" db="EMBL/GenBank/DDBJ databases">
        <title>Isolation and characterization of three novel carbon monoxide-oxidizing members of Halobacteria from salione crusts and soils.</title>
        <authorList>
            <person name="Myers M.R."/>
            <person name="King G.M."/>
        </authorList>
    </citation>
    <scope>NUCLEOTIDE SEQUENCE [LARGE SCALE GENOMIC DNA]</scope>
    <source>
        <strain evidence="4 5">PCN9</strain>
    </source>
</reference>
<evidence type="ECO:0000313" key="5">
    <source>
        <dbReference type="Proteomes" id="UP000471521"/>
    </source>
</evidence>
<evidence type="ECO:0000256" key="1">
    <source>
        <dbReference type="SAM" id="MobiDB-lite"/>
    </source>
</evidence>
<dbReference type="Pfam" id="PF26514">
    <property type="entry name" value="DUF8173"/>
    <property type="match status" value="1"/>
</dbReference>
<sequence length="382" mass="38193">MSTSSRSRRVLALVLVVVLVTPLFVGVAAADQRAGGTVVVDEGETVTGGLQATAGSVVVRGTVEGDLQAAAGSINIAESGTVTGDVSGAAGSIRIAGTVEGSVEAGAGSIDITETGVIRGDLDAGTGSFSHAGTIDGTARVGASSLTLTSTAAVGGDFVYDGDITVADDATISGELREDPSLSGSPFTGLPDVASWLLTLYSLLLTVIVGAILLAVFPGVSRTVADGPQESPGRSLGVGFLVLVGVPMVLAALFVTIVGIPLGILGIFLYVLLLLVAFVWGEYAVGAWLLSLADRDQRWLALVVGVAAVYLVGRVPVLGDLVEFAVLLFGLGGVGIASYRWFGRRRGGDETESVSSDGGDDADAGSGDENGDGDSGVAGPVA</sequence>
<evidence type="ECO:0000313" key="4">
    <source>
        <dbReference type="EMBL" id="MXR21583.1"/>
    </source>
</evidence>
<dbReference type="EMBL" id="WUUU01000128">
    <property type="protein sequence ID" value="MXR21583.1"/>
    <property type="molecule type" value="Genomic_DNA"/>
</dbReference>
<feature type="transmembrane region" description="Helical" evidence="2">
    <location>
        <begin position="267"/>
        <end position="292"/>
    </location>
</feature>
<keyword evidence="2" id="KW-0472">Membrane</keyword>
<organism evidence="4 5">
    <name type="scientific">Halobacterium bonnevillei</name>
    <dbReference type="NCBI Taxonomy" id="2692200"/>
    <lineage>
        <taxon>Archaea</taxon>
        <taxon>Methanobacteriati</taxon>
        <taxon>Methanobacteriota</taxon>
        <taxon>Stenosarchaea group</taxon>
        <taxon>Halobacteria</taxon>
        <taxon>Halobacteriales</taxon>
        <taxon>Halobacteriaceae</taxon>
        <taxon>Halobacterium</taxon>
    </lineage>
</organism>
<name>A0A6B0SPX9_9EURY</name>
<feature type="transmembrane region" description="Helical" evidence="2">
    <location>
        <begin position="193"/>
        <end position="217"/>
    </location>
</feature>
<evidence type="ECO:0000256" key="2">
    <source>
        <dbReference type="SAM" id="Phobius"/>
    </source>
</evidence>
<feature type="transmembrane region" description="Helical" evidence="2">
    <location>
        <begin position="299"/>
        <end position="318"/>
    </location>
</feature>
<feature type="domain" description="DUF8173" evidence="3">
    <location>
        <begin position="198"/>
        <end position="340"/>
    </location>
</feature>
<dbReference type="Proteomes" id="UP000471521">
    <property type="component" value="Unassembled WGS sequence"/>
</dbReference>
<gene>
    <name evidence="4" type="ORF">GRX66_13565</name>
</gene>
<keyword evidence="5" id="KW-1185">Reference proteome</keyword>
<feature type="transmembrane region" description="Helical" evidence="2">
    <location>
        <begin position="324"/>
        <end position="342"/>
    </location>
</feature>